<dbReference type="GO" id="GO:0033922">
    <property type="term" value="F:peptidoglycan beta-N-acetylmuramidase activity"/>
    <property type="evidence" value="ECO:0007669"/>
    <property type="project" value="InterPro"/>
</dbReference>
<dbReference type="Pfam" id="PF07075">
    <property type="entry name" value="NamZ_N"/>
    <property type="match status" value="1"/>
</dbReference>
<feature type="domain" description="Peptidoglycan beta-N-acetylmuramidase NamZ N-terminal" evidence="1">
    <location>
        <begin position="25"/>
        <end position="257"/>
    </location>
</feature>
<dbReference type="Gene3D" id="3.90.1150.140">
    <property type="match status" value="1"/>
</dbReference>
<gene>
    <name evidence="3" type="ORF">FJY75_01395</name>
</gene>
<dbReference type="PANTHER" id="PTHR42915:SF1">
    <property type="entry name" value="PEPTIDOGLYCAN BETA-N-ACETYLMURAMIDASE NAMZ"/>
    <property type="match status" value="1"/>
</dbReference>
<dbReference type="Pfam" id="PF20732">
    <property type="entry name" value="NamZ_C"/>
    <property type="match status" value="1"/>
</dbReference>
<comment type="caution">
    <text evidence="3">The sequence shown here is derived from an EMBL/GenBank/DDBJ whole genome shotgun (WGS) entry which is preliminary data.</text>
</comment>
<evidence type="ECO:0000259" key="2">
    <source>
        <dbReference type="Pfam" id="PF20732"/>
    </source>
</evidence>
<dbReference type="Gene3D" id="3.40.50.12170">
    <property type="entry name" value="Uncharacterised protein PF07075, DUF1343"/>
    <property type="match status" value="1"/>
</dbReference>
<dbReference type="PANTHER" id="PTHR42915">
    <property type="entry name" value="HYPOTHETICAL 460 KDA PROTEIN IN FEUA-SIGW INTERGENIC REGION [PRECURSOR]"/>
    <property type="match status" value="1"/>
</dbReference>
<organism evidence="3 4">
    <name type="scientific">Eiseniibacteriota bacterium</name>
    <dbReference type="NCBI Taxonomy" id="2212470"/>
    <lineage>
        <taxon>Bacteria</taxon>
        <taxon>Candidatus Eiseniibacteriota</taxon>
    </lineage>
</organism>
<dbReference type="Proteomes" id="UP000748308">
    <property type="component" value="Unassembled WGS sequence"/>
</dbReference>
<dbReference type="AlphaFoldDB" id="A0A937XAR1"/>
<reference evidence="3" key="1">
    <citation type="submission" date="2019-03" db="EMBL/GenBank/DDBJ databases">
        <title>Lake Tanganyika Metagenome-Assembled Genomes (MAGs).</title>
        <authorList>
            <person name="Tran P."/>
        </authorList>
    </citation>
    <scope>NUCLEOTIDE SEQUENCE</scope>
    <source>
        <strain evidence="3">M_DeepCast_400m_m2_100</strain>
    </source>
</reference>
<accession>A0A937XAR1</accession>
<dbReference type="InterPro" id="IPR008302">
    <property type="entry name" value="NamZ"/>
</dbReference>
<name>A0A937XAR1_UNCEI</name>
<sequence>MPFVTTGLDRLVESRPPLPGRGRAALLCNATTISSRGVPTAEAAAGCPGLRLERIFTPQHGFAAEKQDNMIPSSDGVHARLRVPLISLYGEQREPDPAAFDGLDALIIDLQDVGTRVYTFLVTALFTIRGALARGVPVIVLDRPNPIGGAVDGPVLEEGFRSFVGTADTPLRHGLTAAEYLLYGSWRMGLIAEEAARRVAAGARRAAREGPDGAGKSEPRVGEAPLSILPLAGWRRDMYFDATGLLWTMPSPNMPALETAIVYPGQVLLEGTNLSEGRGTTRPFEIFGAPFVDPPDVLSRLGGTAGCSPLAGALLREVAFEPMFQKHADRTCRGFHIHVVDRPAYAPVRFTVSLLAAIRRAHGDAFAWREPPYEYEWERMPIDLLCGTDRVRRAIDGGADCAEIAASWEEPLRAYRERVGPLLLYDD</sequence>
<dbReference type="InterPro" id="IPR048503">
    <property type="entry name" value="NamZ_C"/>
</dbReference>
<evidence type="ECO:0000313" key="4">
    <source>
        <dbReference type="Proteomes" id="UP000748308"/>
    </source>
</evidence>
<proteinExistence type="predicted"/>
<dbReference type="PIRSF" id="PIRSF016719">
    <property type="entry name" value="UCP016719"/>
    <property type="match status" value="1"/>
</dbReference>
<dbReference type="InterPro" id="IPR048502">
    <property type="entry name" value="NamZ_N"/>
</dbReference>
<protein>
    <submittedName>
        <fullName evidence="3">DUF1343 domain-containing protein</fullName>
    </submittedName>
</protein>
<evidence type="ECO:0000313" key="3">
    <source>
        <dbReference type="EMBL" id="MBM3316483.1"/>
    </source>
</evidence>
<feature type="domain" description="Peptidoglycan beta-N-acetylmuramidase NamZ C-terminal" evidence="2">
    <location>
        <begin position="261"/>
        <end position="425"/>
    </location>
</feature>
<dbReference type="EMBL" id="VGIY01000016">
    <property type="protein sequence ID" value="MBM3316483.1"/>
    <property type="molecule type" value="Genomic_DNA"/>
</dbReference>
<evidence type="ECO:0000259" key="1">
    <source>
        <dbReference type="Pfam" id="PF07075"/>
    </source>
</evidence>